<keyword evidence="1" id="KW-1133">Transmembrane helix</keyword>
<accession>A0ABR3ZVP2</accession>
<sequence length="305" mass="32666">MRSLLCALDLVDSLTARPYHKVPTMSFILSKASVPLVLYLAVFSYAQTCFTPNGKAVDRTFWGSLPCNTTAAHSMCCKLDRSVDANIDTCLPNGLCAPADNSRPFRGPCTDPTWKDPACIQLCTQALNQFGQPYNTTVGIPLTYCADGSFCCGTNWSIPSTKDGSKDCCKQKDGLYLMNREAKTAIPSTSAARAAATAATTATITATSSPASLTVSKPTNTGAIVGGAVGGIAAVAILSLALWYSVIRRNVKQTAQPSFHAQAPYDMSEQQIWHEPNEVPENVFRGELDTAAGMMTTELDTRQNR</sequence>
<dbReference type="Proteomes" id="UP001590950">
    <property type="component" value="Unassembled WGS sequence"/>
</dbReference>
<organism evidence="2 3">
    <name type="scientific">Stereocaulon virgatum</name>
    <dbReference type="NCBI Taxonomy" id="373712"/>
    <lineage>
        <taxon>Eukaryota</taxon>
        <taxon>Fungi</taxon>
        <taxon>Dikarya</taxon>
        <taxon>Ascomycota</taxon>
        <taxon>Pezizomycotina</taxon>
        <taxon>Lecanoromycetes</taxon>
        <taxon>OSLEUM clade</taxon>
        <taxon>Lecanoromycetidae</taxon>
        <taxon>Lecanorales</taxon>
        <taxon>Lecanorineae</taxon>
        <taxon>Stereocaulaceae</taxon>
        <taxon>Stereocaulon</taxon>
    </lineage>
</organism>
<comment type="caution">
    <text evidence="2">The sequence shown here is derived from an EMBL/GenBank/DDBJ whole genome shotgun (WGS) entry which is preliminary data.</text>
</comment>
<evidence type="ECO:0000256" key="1">
    <source>
        <dbReference type="SAM" id="Phobius"/>
    </source>
</evidence>
<dbReference type="EMBL" id="JBEFKJ010000038">
    <property type="protein sequence ID" value="KAL2037662.1"/>
    <property type="molecule type" value="Genomic_DNA"/>
</dbReference>
<gene>
    <name evidence="2" type="ORF">N7G274_009607</name>
</gene>
<evidence type="ECO:0000313" key="2">
    <source>
        <dbReference type="EMBL" id="KAL2037662.1"/>
    </source>
</evidence>
<evidence type="ECO:0000313" key="3">
    <source>
        <dbReference type="Proteomes" id="UP001590950"/>
    </source>
</evidence>
<keyword evidence="1" id="KW-0812">Transmembrane</keyword>
<protein>
    <submittedName>
        <fullName evidence="2">Uncharacterized protein</fullName>
    </submittedName>
</protein>
<keyword evidence="1" id="KW-0472">Membrane</keyword>
<proteinExistence type="predicted"/>
<keyword evidence="3" id="KW-1185">Reference proteome</keyword>
<reference evidence="2 3" key="1">
    <citation type="submission" date="2024-09" db="EMBL/GenBank/DDBJ databases">
        <title>Rethinking Asexuality: The Enigmatic Case of Functional Sexual Genes in Lepraria (Stereocaulaceae).</title>
        <authorList>
            <person name="Doellman M."/>
            <person name="Sun Y."/>
            <person name="Barcenas-Pena A."/>
            <person name="Lumbsch H.T."/>
            <person name="Grewe F."/>
        </authorList>
    </citation>
    <scope>NUCLEOTIDE SEQUENCE [LARGE SCALE GENOMIC DNA]</scope>
    <source>
        <strain evidence="2 3">Mercado 3170</strain>
    </source>
</reference>
<feature type="transmembrane region" description="Helical" evidence="1">
    <location>
        <begin position="223"/>
        <end position="244"/>
    </location>
</feature>
<name>A0ABR3ZVP2_9LECA</name>